<keyword evidence="1" id="KW-1133">Transmembrane helix</keyword>
<dbReference type="PANTHER" id="PTHR46033">
    <property type="entry name" value="PROTEIN MAIN-LIKE 2"/>
    <property type="match status" value="1"/>
</dbReference>
<dbReference type="InterPro" id="IPR044824">
    <property type="entry name" value="MAIN-like"/>
</dbReference>
<gene>
    <name evidence="3" type="ORF">Ahy_A02g007399</name>
</gene>
<dbReference type="InterPro" id="IPR019557">
    <property type="entry name" value="AminoTfrase-like_pln_mobile"/>
</dbReference>
<evidence type="ECO:0000259" key="2">
    <source>
        <dbReference type="Pfam" id="PF10536"/>
    </source>
</evidence>
<feature type="transmembrane region" description="Helical" evidence="1">
    <location>
        <begin position="153"/>
        <end position="171"/>
    </location>
</feature>
<protein>
    <recommendedName>
        <fullName evidence="2">Aminotransferase-like plant mobile domain-containing protein</fullName>
    </recommendedName>
</protein>
<comment type="caution">
    <text evidence="3">The sequence shown here is derived from an EMBL/GenBank/DDBJ whole genome shotgun (WGS) entry which is preliminary data.</text>
</comment>
<evidence type="ECO:0000313" key="3">
    <source>
        <dbReference type="EMBL" id="RYR73094.1"/>
    </source>
</evidence>
<dbReference type="AlphaFoldDB" id="A0A445EC42"/>
<name>A0A445EC42_ARAHY</name>
<feature type="domain" description="Aminotransferase-like plant mobile" evidence="2">
    <location>
        <begin position="6"/>
        <end position="147"/>
    </location>
</feature>
<reference evidence="3 4" key="1">
    <citation type="submission" date="2019-01" db="EMBL/GenBank/DDBJ databases">
        <title>Sequencing of cultivated peanut Arachis hypogaea provides insights into genome evolution and oil improvement.</title>
        <authorList>
            <person name="Chen X."/>
        </authorList>
    </citation>
    <scope>NUCLEOTIDE SEQUENCE [LARGE SCALE GENOMIC DNA]</scope>
    <source>
        <strain evidence="4">cv. Fuhuasheng</strain>
        <tissue evidence="3">Leaves</tissue>
    </source>
</reference>
<proteinExistence type="predicted"/>
<dbReference type="Pfam" id="PF10536">
    <property type="entry name" value="PMD"/>
    <property type="match status" value="1"/>
</dbReference>
<keyword evidence="4" id="KW-1185">Reference proteome</keyword>
<feature type="transmembrane region" description="Helical" evidence="1">
    <location>
        <begin position="123"/>
        <end position="141"/>
    </location>
</feature>
<sequence length="185" mass="21977">MSPFRECTIILQDVAYQFELLVDGETVSGCFSQFEQFMPEGRPARVWFQELFDELPPNQYIHKHTIYQKVSEDTLFGYKSGARVYIRWFLYVAKPDELEKYSWGSTTLACLYRCMCRVANQNVVQLASLLTLLWPWIFWHFPIFKLHTYDSFVWPLASRLIVLYLSLVQFGRVQYQLERTLTLIS</sequence>
<keyword evidence="1" id="KW-0472">Membrane</keyword>
<dbReference type="PANTHER" id="PTHR46033:SF8">
    <property type="entry name" value="PROTEIN MAINTENANCE OF MERISTEMS-LIKE"/>
    <property type="match status" value="1"/>
</dbReference>
<dbReference type="GO" id="GO:0010073">
    <property type="term" value="P:meristem maintenance"/>
    <property type="evidence" value="ECO:0007669"/>
    <property type="project" value="InterPro"/>
</dbReference>
<evidence type="ECO:0000313" key="4">
    <source>
        <dbReference type="Proteomes" id="UP000289738"/>
    </source>
</evidence>
<dbReference type="EMBL" id="SDMP01000002">
    <property type="protein sequence ID" value="RYR73094.1"/>
    <property type="molecule type" value="Genomic_DNA"/>
</dbReference>
<accession>A0A445EC42</accession>
<keyword evidence="1" id="KW-0812">Transmembrane</keyword>
<dbReference type="Proteomes" id="UP000289738">
    <property type="component" value="Chromosome A02"/>
</dbReference>
<evidence type="ECO:0000256" key="1">
    <source>
        <dbReference type="SAM" id="Phobius"/>
    </source>
</evidence>
<organism evidence="3 4">
    <name type="scientific">Arachis hypogaea</name>
    <name type="common">Peanut</name>
    <dbReference type="NCBI Taxonomy" id="3818"/>
    <lineage>
        <taxon>Eukaryota</taxon>
        <taxon>Viridiplantae</taxon>
        <taxon>Streptophyta</taxon>
        <taxon>Embryophyta</taxon>
        <taxon>Tracheophyta</taxon>
        <taxon>Spermatophyta</taxon>
        <taxon>Magnoliopsida</taxon>
        <taxon>eudicotyledons</taxon>
        <taxon>Gunneridae</taxon>
        <taxon>Pentapetalae</taxon>
        <taxon>rosids</taxon>
        <taxon>fabids</taxon>
        <taxon>Fabales</taxon>
        <taxon>Fabaceae</taxon>
        <taxon>Papilionoideae</taxon>
        <taxon>50 kb inversion clade</taxon>
        <taxon>dalbergioids sensu lato</taxon>
        <taxon>Dalbergieae</taxon>
        <taxon>Pterocarpus clade</taxon>
        <taxon>Arachis</taxon>
    </lineage>
</organism>